<proteinExistence type="predicted"/>
<accession>A0AAV9U5X2</accession>
<name>A0AAV9U5X2_9PEZI</name>
<sequence length="202" mass="20582">MISTKMLALGTALVVLLMASPFVSALYLKPVNTTSSITSTASEVPFGRTAPEFEFQAIEGLRDTMERGDDTAVTTSAASNTTTASSTSIIPETTTTLPAEAIKGPGSEDRGSFDILGRLAGGFSRALDIETSTVAAQIPFPIPFPGLPAPGTPKDTVSVSSTVAPTNSVDIPVVPTTSLLGIPAISTTSIPLPSVPTSSTSP</sequence>
<dbReference type="EMBL" id="JAVHNS010000014">
    <property type="protein sequence ID" value="KAK6335754.1"/>
    <property type="molecule type" value="Genomic_DNA"/>
</dbReference>
<comment type="caution">
    <text evidence="2">The sequence shown here is derived from an EMBL/GenBank/DDBJ whole genome shotgun (WGS) entry which is preliminary data.</text>
</comment>
<reference evidence="2 3" key="1">
    <citation type="submission" date="2019-10" db="EMBL/GenBank/DDBJ databases">
        <authorList>
            <person name="Palmer J.M."/>
        </authorList>
    </citation>
    <scope>NUCLEOTIDE SEQUENCE [LARGE SCALE GENOMIC DNA]</scope>
    <source>
        <strain evidence="2 3">TWF730</strain>
    </source>
</reference>
<organism evidence="2 3">
    <name type="scientific">Orbilia blumenaviensis</name>
    <dbReference type="NCBI Taxonomy" id="1796055"/>
    <lineage>
        <taxon>Eukaryota</taxon>
        <taxon>Fungi</taxon>
        <taxon>Dikarya</taxon>
        <taxon>Ascomycota</taxon>
        <taxon>Pezizomycotina</taxon>
        <taxon>Orbiliomycetes</taxon>
        <taxon>Orbiliales</taxon>
        <taxon>Orbiliaceae</taxon>
        <taxon>Orbilia</taxon>
    </lineage>
</organism>
<keyword evidence="1" id="KW-0732">Signal</keyword>
<gene>
    <name evidence="2" type="ORF">TWF730_003132</name>
</gene>
<evidence type="ECO:0000313" key="3">
    <source>
        <dbReference type="Proteomes" id="UP001373714"/>
    </source>
</evidence>
<dbReference type="Proteomes" id="UP001373714">
    <property type="component" value="Unassembled WGS sequence"/>
</dbReference>
<feature type="chain" id="PRO_5044024236" evidence="1">
    <location>
        <begin position="26"/>
        <end position="202"/>
    </location>
</feature>
<protein>
    <submittedName>
        <fullName evidence="2">Uncharacterized protein</fullName>
    </submittedName>
</protein>
<feature type="signal peptide" evidence="1">
    <location>
        <begin position="1"/>
        <end position="25"/>
    </location>
</feature>
<dbReference type="AlphaFoldDB" id="A0AAV9U5X2"/>
<keyword evidence="3" id="KW-1185">Reference proteome</keyword>
<evidence type="ECO:0000256" key="1">
    <source>
        <dbReference type="SAM" id="SignalP"/>
    </source>
</evidence>
<evidence type="ECO:0000313" key="2">
    <source>
        <dbReference type="EMBL" id="KAK6335754.1"/>
    </source>
</evidence>